<organism evidence="1 2">
    <name type="scientific">Cytobacillus firmus</name>
    <name type="common">Bacillus firmus</name>
    <dbReference type="NCBI Taxonomy" id="1399"/>
    <lineage>
        <taxon>Bacteria</taxon>
        <taxon>Bacillati</taxon>
        <taxon>Bacillota</taxon>
        <taxon>Bacilli</taxon>
        <taxon>Bacillales</taxon>
        <taxon>Bacillaceae</taxon>
        <taxon>Cytobacillus</taxon>
    </lineage>
</organism>
<protein>
    <submittedName>
        <fullName evidence="1">Acetyltransferase, GNAT family</fullName>
    </submittedName>
</protein>
<comment type="caution">
    <text evidence="1">The sequence shown here is derived from an EMBL/GenBank/DDBJ whole genome shotgun (WGS) entry which is preliminary data.</text>
</comment>
<evidence type="ECO:0000313" key="2">
    <source>
        <dbReference type="Proteomes" id="UP000465778"/>
    </source>
</evidence>
<dbReference type="Proteomes" id="UP000465778">
    <property type="component" value="Unassembled WGS sequence"/>
</dbReference>
<sequence>MEDFKVMQLKSLFHIDLTHLVKESKAEGFRFLERLVNDYEMALIDLIILGNLYMVCLTKKVY</sequence>
<keyword evidence="1" id="KW-0808">Transferase</keyword>
<dbReference type="AlphaFoldDB" id="A0A800MSF8"/>
<dbReference type="GO" id="GO:0016740">
    <property type="term" value="F:transferase activity"/>
    <property type="evidence" value="ECO:0007669"/>
    <property type="project" value="UniProtKB-KW"/>
</dbReference>
<evidence type="ECO:0000313" key="1">
    <source>
        <dbReference type="EMBL" id="KAF0821445.1"/>
    </source>
</evidence>
<dbReference type="EMBL" id="VDEM01000107">
    <property type="protein sequence ID" value="KAF0821445.1"/>
    <property type="molecule type" value="Genomic_DNA"/>
</dbReference>
<proteinExistence type="predicted"/>
<reference evidence="1 2" key="1">
    <citation type="journal article" date="2020" name="G3 (Bethesda)">
        <title>Whole Genome Sequencing and Comparative Genomics of Two Nematicidal Bacillus Strains Reveals a Wide Range of Possible Virulence Factors.</title>
        <authorList>
            <person name="Susic N."/>
            <person name="Janezic S."/>
            <person name="Rupnik M."/>
            <person name="Geric Stare B."/>
        </authorList>
    </citation>
    <scope>NUCLEOTIDE SEQUENCE [LARGE SCALE GENOMIC DNA]</scope>
    <source>
        <strain evidence="1 2">I-1582</strain>
    </source>
</reference>
<gene>
    <name evidence="1" type="ORF">KIS1582_4846</name>
</gene>
<accession>A0A800MSF8</accession>
<name>A0A800MSF8_CYTFI</name>